<dbReference type="GO" id="GO:0032259">
    <property type="term" value="P:methylation"/>
    <property type="evidence" value="ECO:0007669"/>
    <property type="project" value="UniProtKB-KW"/>
</dbReference>
<dbReference type="Gene3D" id="3.40.50.12710">
    <property type="match status" value="1"/>
</dbReference>
<keyword evidence="9" id="KW-1185">Reference proteome</keyword>
<dbReference type="AlphaFoldDB" id="A0A8E2JQW4"/>
<reference evidence="8 9" key="1">
    <citation type="journal article" date="2016" name="Nat. Commun.">
        <title>Ectomycorrhizal ecology is imprinted in the genome of the dominant symbiotic fungus Cenococcum geophilum.</title>
        <authorList>
            <consortium name="DOE Joint Genome Institute"/>
            <person name="Peter M."/>
            <person name="Kohler A."/>
            <person name="Ohm R.A."/>
            <person name="Kuo A."/>
            <person name="Krutzmann J."/>
            <person name="Morin E."/>
            <person name="Arend M."/>
            <person name="Barry K.W."/>
            <person name="Binder M."/>
            <person name="Choi C."/>
            <person name="Clum A."/>
            <person name="Copeland A."/>
            <person name="Grisel N."/>
            <person name="Haridas S."/>
            <person name="Kipfer T."/>
            <person name="LaButti K."/>
            <person name="Lindquist E."/>
            <person name="Lipzen A."/>
            <person name="Maire R."/>
            <person name="Meier B."/>
            <person name="Mihaltcheva S."/>
            <person name="Molinier V."/>
            <person name="Murat C."/>
            <person name="Poggeler S."/>
            <person name="Quandt C.A."/>
            <person name="Sperisen C."/>
            <person name="Tritt A."/>
            <person name="Tisserant E."/>
            <person name="Crous P.W."/>
            <person name="Henrissat B."/>
            <person name="Nehls U."/>
            <person name="Egli S."/>
            <person name="Spatafora J.W."/>
            <person name="Grigoriev I.V."/>
            <person name="Martin F.M."/>
        </authorList>
    </citation>
    <scope>NUCLEOTIDE SEQUENCE [LARGE SCALE GENOMIC DNA]</scope>
    <source>
        <strain evidence="8 9">CBS 207.34</strain>
    </source>
</reference>
<comment type="similarity">
    <text evidence="2 7">Belongs to the NDUFAF7 family.</text>
</comment>
<keyword evidence="3 7" id="KW-0489">Methyltransferase</keyword>
<accession>A0A8E2JQW4</accession>
<dbReference type="PANTHER" id="PTHR12049:SF7">
    <property type="entry name" value="PROTEIN ARGININE METHYLTRANSFERASE NDUFAF7, MITOCHONDRIAL"/>
    <property type="match status" value="1"/>
</dbReference>
<dbReference type="FunFam" id="3.40.50.12710:FF:000004">
    <property type="entry name" value="Protein arginine methyltransferase NDUFAF7"/>
    <property type="match status" value="1"/>
</dbReference>
<dbReference type="GO" id="GO:0005739">
    <property type="term" value="C:mitochondrion"/>
    <property type="evidence" value="ECO:0007669"/>
    <property type="project" value="UniProtKB-SubCell"/>
</dbReference>
<evidence type="ECO:0000256" key="3">
    <source>
        <dbReference type="ARBA" id="ARBA00022603"/>
    </source>
</evidence>
<dbReference type="Proteomes" id="UP000250140">
    <property type="component" value="Unassembled WGS sequence"/>
</dbReference>
<protein>
    <recommendedName>
        <fullName evidence="7">Protein arginine methyltransferase NDUFAF7</fullName>
        <ecNumber evidence="7">2.1.1.320</ecNumber>
    </recommendedName>
</protein>
<keyword evidence="5 7" id="KW-0496">Mitochondrion</keyword>
<comment type="function">
    <text evidence="7">Arginine methyltransferase involved in the assembly or stability of mitochondrial NADH:ubiquinone oxidoreductase complex (complex I).</text>
</comment>
<dbReference type="OrthoDB" id="5595109at2759"/>
<dbReference type="GO" id="GO:0032981">
    <property type="term" value="P:mitochondrial respiratory chain complex I assembly"/>
    <property type="evidence" value="ECO:0007669"/>
    <property type="project" value="TreeGrafter"/>
</dbReference>
<dbReference type="InterPro" id="IPR003788">
    <property type="entry name" value="NDUFAF7"/>
</dbReference>
<sequence>MRANPRKIASAIFLLSHRTFFLRSSAFGIRWSTSYARRWSTPLAKSLAEAISTTGPISVAAYIRQCLTSASGGYYTSRLDGHDQFGQKGDFITSPEISQVFGELIGIWIVAEWMAQGKKSSGIHLMEVGPGRGTLMDDVLRTIRNFKDMAASIEAIYMVEASPALRDAQKNLLCGDTPIEEIDIGFRSSCKYLKQIKVIWCEDIKLVPKDNSKSPFILAHEFFDALPIHIFQSIPQKSPEPSIVTSTTATAGRPRVLNVCQWRELVVSPTLPSSIDSTLSTSTSLRSANRPPEFQLTVSSIATPHSMYLPETSARYKALASTPGSIIEISPESLSYASEFAIRIGGAPASGPASGFPLSTKPTPSGAALILDYGPAAVIPTNSLRGIQAHRIVSPFSSPGEVDLSADVDFMALAEAAINASPGVEVHGPVEQAAWLGAMGIRERAEMLLEKAKLDTSPRASGDREQKLKRIESGWKRLVDRGPTGMGRIYKAMAILPHYKNKSGRRPVGFGGGVTT</sequence>
<comment type="subcellular location">
    <subcellularLocation>
        <location evidence="1 7">Mitochondrion</location>
    </subcellularLocation>
</comment>
<evidence type="ECO:0000313" key="8">
    <source>
        <dbReference type="EMBL" id="OCL05779.1"/>
    </source>
</evidence>
<comment type="catalytic activity">
    <reaction evidence="6 7">
        <text>L-arginyl-[protein] + 2 S-adenosyl-L-methionine = N(omega),N(omega)'-dimethyl-L-arginyl-[protein] + 2 S-adenosyl-L-homocysteine + 2 H(+)</text>
        <dbReference type="Rhea" id="RHEA:48108"/>
        <dbReference type="Rhea" id="RHEA-COMP:10532"/>
        <dbReference type="Rhea" id="RHEA-COMP:11992"/>
        <dbReference type="ChEBI" id="CHEBI:15378"/>
        <dbReference type="ChEBI" id="CHEBI:29965"/>
        <dbReference type="ChEBI" id="CHEBI:57856"/>
        <dbReference type="ChEBI" id="CHEBI:59789"/>
        <dbReference type="ChEBI" id="CHEBI:88221"/>
        <dbReference type="EC" id="2.1.1.320"/>
    </reaction>
</comment>
<dbReference type="PANTHER" id="PTHR12049">
    <property type="entry name" value="PROTEIN ARGININE METHYLTRANSFERASE NDUFAF7, MITOCHONDRIAL"/>
    <property type="match status" value="1"/>
</dbReference>
<name>A0A8E2JQW4_9PEZI</name>
<evidence type="ECO:0000256" key="6">
    <source>
        <dbReference type="ARBA" id="ARBA00048612"/>
    </source>
</evidence>
<dbReference type="EMBL" id="KV750210">
    <property type="protein sequence ID" value="OCL05779.1"/>
    <property type="molecule type" value="Genomic_DNA"/>
</dbReference>
<evidence type="ECO:0000256" key="5">
    <source>
        <dbReference type="ARBA" id="ARBA00023128"/>
    </source>
</evidence>
<evidence type="ECO:0000256" key="2">
    <source>
        <dbReference type="ARBA" id="ARBA00005891"/>
    </source>
</evidence>
<dbReference type="EC" id="2.1.1.320" evidence="7"/>
<dbReference type="SUPFAM" id="SSF53335">
    <property type="entry name" value="S-adenosyl-L-methionine-dependent methyltransferases"/>
    <property type="match status" value="1"/>
</dbReference>
<dbReference type="Pfam" id="PF02636">
    <property type="entry name" value="Methyltransf_28"/>
    <property type="match status" value="1"/>
</dbReference>
<evidence type="ECO:0000313" key="9">
    <source>
        <dbReference type="Proteomes" id="UP000250140"/>
    </source>
</evidence>
<gene>
    <name evidence="8" type="ORF">AOQ84DRAFT_399389</name>
</gene>
<dbReference type="InterPro" id="IPR029063">
    <property type="entry name" value="SAM-dependent_MTases_sf"/>
</dbReference>
<organism evidence="8 9">
    <name type="scientific">Glonium stellatum</name>
    <dbReference type="NCBI Taxonomy" id="574774"/>
    <lineage>
        <taxon>Eukaryota</taxon>
        <taxon>Fungi</taxon>
        <taxon>Dikarya</taxon>
        <taxon>Ascomycota</taxon>
        <taxon>Pezizomycotina</taxon>
        <taxon>Dothideomycetes</taxon>
        <taxon>Pleosporomycetidae</taxon>
        <taxon>Gloniales</taxon>
        <taxon>Gloniaceae</taxon>
        <taxon>Glonium</taxon>
    </lineage>
</organism>
<evidence type="ECO:0000256" key="7">
    <source>
        <dbReference type="RuleBase" id="RU364114"/>
    </source>
</evidence>
<dbReference type="GO" id="GO:0035243">
    <property type="term" value="F:protein-arginine omega-N symmetric methyltransferase activity"/>
    <property type="evidence" value="ECO:0007669"/>
    <property type="project" value="UniProtKB-EC"/>
</dbReference>
<dbReference type="InterPro" id="IPR038375">
    <property type="entry name" value="NDUFAF7_sf"/>
</dbReference>
<keyword evidence="4 7" id="KW-0808">Transferase</keyword>
<proteinExistence type="inferred from homology"/>
<evidence type="ECO:0000256" key="1">
    <source>
        <dbReference type="ARBA" id="ARBA00004173"/>
    </source>
</evidence>
<evidence type="ECO:0000256" key="4">
    <source>
        <dbReference type="ARBA" id="ARBA00022679"/>
    </source>
</evidence>